<feature type="region of interest" description="Disordered" evidence="3">
    <location>
        <begin position="89"/>
        <end position="110"/>
    </location>
</feature>
<proteinExistence type="predicted"/>
<name>A0A5E4B2Y7_MARMO</name>
<dbReference type="EMBL" id="CABDUW010000228">
    <property type="protein sequence ID" value="VTJ63436.1"/>
    <property type="molecule type" value="Genomic_DNA"/>
</dbReference>
<dbReference type="Pfam" id="PF14604">
    <property type="entry name" value="SH3_9"/>
    <property type="match status" value="2"/>
</dbReference>
<protein>
    <recommendedName>
        <fullName evidence="4">SH3 domain-containing protein</fullName>
    </recommendedName>
</protein>
<feature type="compositionally biased region" description="Basic and acidic residues" evidence="3">
    <location>
        <begin position="568"/>
        <end position="585"/>
    </location>
</feature>
<dbReference type="InterPro" id="IPR036028">
    <property type="entry name" value="SH3-like_dom_sf"/>
</dbReference>
<dbReference type="CDD" id="cd12142">
    <property type="entry name" value="SH3_D21-like"/>
    <property type="match status" value="1"/>
</dbReference>
<evidence type="ECO:0000256" key="2">
    <source>
        <dbReference type="PROSITE-ProRule" id="PRU00192"/>
    </source>
</evidence>
<dbReference type="AlphaFoldDB" id="A0A5E4B2Y7"/>
<dbReference type="InterPro" id="IPR050384">
    <property type="entry name" value="Endophilin_SH3RF"/>
</dbReference>
<feature type="region of interest" description="Disordered" evidence="3">
    <location>
        <begin position="685"/>
        <end position="706"/>
    </location>
</feature>
<dbReference type="GO" id="GO:0007015">
    <property type="term" value="P:actin filament organization"/>
    <property type="evidence" value="ECO:0007669"/>
    <property type="project" value="TreeGrafter"/>
</dbReference>
<dbReference type="PRINTS" id="PR00499">
    <property type="entry name" value="P67PHOX"/>
</dbReference>
<evidence type="ECO:0000313" key="5">
    <source>
        <dbReference type="EMBL" id="VTJ63436.1"/>
    </source>
</evidence>
<evidence type="ECO:0000259" key="4">
    <source>
        <dbReference type="PROSITE" id="PS50002"/>
    </source>
</evidence>
<feature type="domain" description="SH3" evidence="4">
    <location>
        <begin position="208"/>
        <end position="269"/>
    </location>
</feature>
<reference evidence="5" key="1">
    <citation type="submission" date="2019-04" db="EMBL/GenBank/DDBJ databases">
        <authorList>
            <person name="Alioto T."/>
            <person name="Alioto T."/>
        </authorList>
    </citation>
    <scope>NUCLEOTIDE SEQUENCE [LARGE SCALE GENOMIC DNA]</scope>
</reference>
<dbReference type="PRINTS" id="PR00452">
    <property type="entry name" value="SH3DOMAIN"/>
</dbReference>
<organism evidence="5 6">
    <name type="scientific">Marmota monax</name>
    <name type="common">Woodchuck</name>
    <dbReference type="NCBI Taxonomy" id="9995"/>
    <lineage>
        <taxon>Eukaryota</taxon>
        <taxon>Metazoa</taxon>
        <taxon>Chordata</taxon>
        <taxon>Craniata</taxon>
        <taxon>Vertebrata</taxon>
        <taxon>Euteleostomi</taxon>
        <taxon>Mammalia</taxon>
        <taxon>Eutheria</taxon>
        <taxon>Euarchontoglires</taxon>
        <taxon>Glires</taxon>
        <taxon>Rodentia</taxon>
        <taxon>Sciuromorpha</taxon>
        <taxon>Sciuridae</taxon>
        <taxon>Xerinae</taxon>
        <taxon>Marmotini</taxon>
        <taxon>Marmota</taxon>
    </lineage>
</organism>
<accession>A0A5E4B2Y7</accession>
<dbReference type="PANTHER" id="PTHR14167">
    <property type="entry name" value="SH3 DOMAIN-CONTAINING"/>
    <property type="match status" value="1"/>
</dbReference>
<evidence type="ECO:0000256" key="1">
    <source>
        <dbReference type="ARBA" id="ARBA00022443"/>
    </source>
</evidence>
<dbReference type="PANTHER" id="PTHR14167:SF28">
    <property type="entry name" value="SH3 DOMAIN-CONTAINING PROTEIN 21"/>
    <property type="match status" value="1"/>
</dbReference>
<gene>
    <name evidence="5" type="ORF">MONAX_5E015022</name>
</gene>
<dbReference type="SUPFAM" id="SSF50044">
    <property type="entry name" value="SH3-domain"/>
    <property type="match status" value="3"/>
</dbReference>
<feature type="region of interest" description="Disordered" evidence="3">
    <location>
        <begin position="483"/>
        <end position="528"/>
    </location>
</feature>
<dbReference type="GO" id="GO:0016477">
    <property type="term" value="P:cell migration"/>
    <property type="evidence" value="ECO:0007669"/>
    <property type="project" value="TreeGrafter"/>
</dbReference>
<keyword evidence="6" id="KW-1185">Reference proteome</keyword>
<feature type="compositionally biased region" description="Basic and acidic residues" evidence="3">
    <location>
        <begin position="332"/>
        <end position="342"/>
    </location>
</feature>
<dbReference type="Proteomes" id="UP000335636">
    <property type="component" value="Unassembled WGS sequence"/>
</dbReference>
<feature type="region of interest" description="Disordered" evidence="3">
    <location>
        <begin position="599"/>
        <end position="638"/>
    </location>
</feature>
<dbReference type="Pfam" id="PF07653">
    <property type="entry name" value="SH3_2"/>
    <property type="match status" value="1"/>
</dbReference>
<comment type="caution">
    <text evidence="5">The sequence shown here is derived from an EMBL/GenBank/DDBJ whole genome shotgun (WGS) entry which is preliminary data.</text>
</comment>
<dbReference type="Gene3D" id="2.30.30.40">
    <property type="entry name" value="SH3 Domains"/>
    <property type="match status" value="3"/>
</dbReference>
<feature type="region of interest" description="Disordered" evidence="3">
    <location>
        <begin position="293"/>
        <end position="456"/>
    </location>
</feature>
<dbReference type="SMART" id="SM00326">
    <property type="entry name" value="SH3"/>
    <property type="match status" value="3"/>
</dbReference>
<keyword evidence="1 2" id="KW-0728">SH3 domain</keyword>
<dbReference type="InterPro" id="IPR035468">
    <property type="entry name" value="SH3D21_SH3"/>
</dbReference>
<feature type="compositionally biased region" description="Polar residues" evidence="3">
    <location>
        <begin position="322"/>
        <end position="331"/>
    </location>
</feature>
<evidence type="ECO:0000256" key="3">
    <source>
        <dbReference type="SAM" id="MobiDB-lite"/>
    </source>
</evidence>
<evidence type="ECO:0000313" key="6">
    <source>
        <dbReference type="Proteomes" id="UP000335636"/>
    </source>
</evidence>
<feature type="domain" description="SH3" evidence="4">
    <location>
        <begin position="110"/>
        <end position="169"/>
    </location>
</feature>
<feature type="region of interest" description="Disordered" evidence="3">
    <location>
        <begin position="568"/>
        <end position="587"/>
    </location>
</feature>
<dbReference type="PROSITE" id="PS50002">
    <property type="entry name" value="SH3"/>
    <property type="match status" value="3"/>
</dbReference>
<sequence>MEVLVLAEYHAQKEDELSLAPGDIVRQVREGPGRGWLLGELRGHCGLFPKRLVQVRPGRERAGAGLSVFAARELKASPHPQEIPVAMRDAGETRRPRCARSRGHPAKSRGPQRWCKVNFNYSPEQADELKLQAGEIVEMIKEIEDGWWLGKKNGQLGAFPSNFVELLDSGPPSFGSPDMSSISPGSQQPPKLNSLACNSSPECLQTVFHPEICRVLFDYHPEAPDELALRKGDMVKVLKKNTEDKGWWEGECEGRRGVFPDNFVLPPPPVSTELDTRIKKLIPRTVISQESALNKEPRKLMPKTSLSNVKKLVTAPSRPSKAKTSWTPTGDSQKRPSRDSGSKDSFLSGGPGQPGRKHSKTQASRQHPKSNQEEEPRPAKPLSVNRTSALEKTATPEKIQPPHKPTSPEKILAPDKVPIPEKTLTLENKASNPEKILASKKVPTPKKTRTLDKVSTPEKVFSVDEACALEKSLTLEQVCSQEVSPGDNTKFPHFSPPESLQRAKSLVATEAQSQEEAIMPEKYPLQPDSSESCLCMMKHGDSSPLQNAYKSMPAITKPQTLEKAKTFLKEAPAKEEPTPKEKEMPLTEEVAPKEQVLFKGIDPDPQAPHTVEPTPDQETPNPHFLVRQNSSESKNDEVDVKTLKDEMGSLRELLGLLELQLEGKITDIWEELKSEREKRRLLEVQLMQSRPKSPKQGFKHAQTQTH</sequence>
<dbReference type="CDD" id="cd11874">
    <property type="entry name" value="SH3_CD2AP-like_2"/>
    <property type="match status" value="1"/>
</dbReference>
<feature type="domain" description="SH3" evidence="4">
    <location>
        <begin position="1"/>
        <end position="58"/>
    </location>
</feature>
<dbReference type="InterPro" id="IPR001452">
    <property type="entry name" value="SH3_domain"/>
</dbReference>
<feature type="compositionally biased region" description="Basic residues" evidence="3">
    <location>
        <begin position="96"/>
        <end position="107"/>
    </location>
</feature>